<dbReference type="EMBL" id="JBHTMB010000302">
    <property type="protein sequence ID" value="MFD1237653.1"/>
    <property type="molecule type" value="Genomic_DNA"/>
</dbReference>
<protein>
    <submittedName>
        <fullName evidence="5">AraC family transcriptional regulator</fullName>
    </submittedName>
</protein>
<accession>A0ABW3VT37</accession>
<comment type="caution">
    <text evidence="5">The sequence shown here is derived from an EMBL/GenBank/DDBJ whole genome shotgun (WGS) entry which is preliminary data.</text>
</comment>
<evidence type="ECO:0000256" key="1">
    <source>
        <dbReference type="ARBA" id="ARBA00023015"/>
    </source>
</evidence>
<dbReference type="InterPro" id="IPR009057">
    <property type="entry name" value="Homeodomain-like_sf"/>
</dbReference>
<evidence type="ECO:0000313" key="5">
    <source>
        <dbReference type="EMBL" id="MFD1237653.1"/>
    </source>
</evidence>
<organism evidence="5 6">
    <name type="scientific">Pseudonocardia benzenivorans</name>
    <dbReference type="NCBI Taxonomy" id="228005"/>
    <lineage>
        <taxon>Bacteria</taxon>
        <taxon>Bacillati</taxon>
        <taxon>Actinomycetota</taxon>
        <taxon>Actinomycetes</taxon>
        <taxon>Pseudonocardiales</taxon>
        <taxon>Pseudonocardiaceae</taxon>
        <taxon>Pseudonocardia</taxon>
    </lineage>
</organism>
<gene>
    <name evidence="5" type="ORF">ACFQ34_30580</name>
</gene>
<dbReference type="PANTHER" id="PTHR46796:SF12">
    <property type="entry name" value="HTH-TYPE DNA-BINDING TRANSCRIPTIONAL ACTIVATOR EUTR"/>
    <property type="match status" value="1"/>
</dbReference>
<evidence type="ECO:0000313" key="6">
    <source>
        <dbReference type="Proteomes" id="UP001597182"/>
    </source>
</evidence>
<dbReference type="RefSeq" id="WP_339122643.1">
    <property type="nucleotide sequence ID" value="NZ_JBHTMB010000302.1"/>
</dbReference>
<dbReference type="InterPro" id="IPR050204">
    <property type="entry name" value="AraC_XylS_family_regulators"/>
</dbReference>
<dbReference type="InterPro" id="IPR035418">
    <property type="entry name" value="AraC-bd_2"/>
</dbReference>
<dbReference type="PROSITE" id="PS01124">
    <property type="entry name" value="HTH_ARAC_FAMILY_2"/>
    <property type="match status" value="1"/>
</dbReference>
<keyword evidence="1" id="KW-0805">Transcription regulation</keyword>
<evidence type="ECO:0000259" key="4">
    <source>
        <dbReference type="PROSITE" id="PS01124"/>
    </source>
</evidence>
<feature type="domain" description="HTH araC/xylS-type" evidence="4">
    <location>
        <begin position="250"/>
        <end position="352"/>
    </location>
</feature>
<keyword evidence="3" id="KW-0804">Transcription</keyword>
<name>A0ABW3VT37_9PSEU</name>
<dbReference type="Pfam" id="PF14525">
    <property type="entry name" value="AraC_binding_2"/>
    <property type="match status" value="1"/>
</dbReference>
<evidence type="ECO:0000256" key="3">
    <source>
        <dbReference type="ARBA" id="ARBA00023163"/>
    </source>
</evidence>
<evidence type="ECO:0000256" key="2">
    <source>
        <dbReference type="ARBA" id="ARBA00023125"/>
    </source>
</evidence>
<proteinExistence type="predicted"/>
<keyword evidence="6" id="KW-1185">Reference proteome</keyword>
<dbReference type="Proteomes" id="UP001597182">
    <property type="component" value="Unassembled WGS sequence"/>
</dbReference>
<sequence length="352" mass="39262">MSRLTRLGFIDVRRTANPVRRRVRSRGIPPALDGHEIFYTEDIGESAVMLGKALSPCTLTVGDIGSQQFAASLHGVRLRDVSLLYVDLTVAASLDIPATGPSFAVHMPTNGRAVCVSRGRSFEANTIRAIVASPGLPLTMRFDHDSPQLVVRIEQEALERHLTRLLGKSLGPPIEFEPEMDLAKDAAMRWHGAIQLMHTEVFYEGSMLQSGHGIGPLEELLMSTLLLLQPSNYHAQLIRPAEQPGRRVVRAAVDYIEAHLRERVTMTDIAENVHMSVRAIQQGFREELGTSPTLYLRERRLQRAREDLTDATSADGLTVTDVAERWGFNHLGSFAVLYRKRWGESPSETLRR</sequence>
<dbReference type="PANTHER" id="PTHR46796">
    <property type="entry name" value="HTH-TYPE TRANSCRIPTIONAL ACTIVATOR RHAS-RELATED"/>
    <property type="match status" value="1"/>
</dbReference>
<dbReference type="SMART" id="SM00342">
    <property type="entry name" value="HTH_ARAC"/>
    <property type="match status" value="1"/>
</dbReference>
<keyword evidence="2" id="KW-0238">DNA-binding</keyword>
<dbReference type="SUPFAM" id="SSF46689">
    <property type="entry name" value="Homeodomain-like"/>
    <property type="match status" value="2"/>
</dbReference>
<dbReference type="InterPro" id="IPR018060">
    <property type="entry name" value="HTH_AraC"/>
</dbReference>
<dbReference type="Pfam" id="PF12833">
    <property type="entry name" value="HTH_18"/>
    <property type="match status" value="1"/>
</dbReference>
<dbReference type="Gene3D" id="1.10.10.60">
    <property type="entry name" value="Homeodomain-like"/>
    <property type="match status" value="1"/>
</dbReference>
<reference evidence="6" key="1">
    <citation type="journal article" date="2019" name="Int. J. Syst. Evol. Microbiol.">
        <title>The Global Catalogue of Microorganisms (GCM) 10K type strain sequencing project: providing services to taxonomists for standard genome sequencing and annotation.</title>
        <authorList>
            <consortium name="The Broad Institute Genomics Platform"/>
            <consortium name="The Broad Institute Genome Sequencing Center for Infectious Disease"/>
            <person name="Wu L."/>
            <person name="Ma J."/>
        </authorList>
    </citation>
    <scope>NUCLEOTIDE SEQUENCE [LARGE SCALE GENOMIC DNA]</scope>
    <source>
        <strain evidence="6">CCUG 49018</strain>
    </source>
</reference>